<reference evidence="2" key="1">
    <citation type="journal article" date="2017" name="Nature">
        <title>The sunflower genome provides insights into oil metabolism, flowering and Asterid evolution.</title>
        <authorList>
            <person name="Badouin H."/>
            <person name="Gouzy J."/>
            <person name="Grassa C.J."/>
            <person name="Murat F."/>
            <person name="Staton S.E."/>
            <person name="Cottret L."/>
            <person name="Lelandais-Briere C."/>
            <person name="Owens G.L."/>
            <person name="Carrere S."/>
            <person name="Mayjonade B."/>
            <person name="Legrand L."/>
            <person name="Gill N."/>
            <person name="Kane N.C."/>
            <person name="Bowers J.E."/>
            <person name="Hubner S."/>
            <person name="Bellec A."/>
            <person name="Berard A."/>
            <person name="Berges H."/>
            <person name="Blanchet N."/>
            <person name="Boniface M.C."/>
            <person name="Brunel D."/>
            <person name="Catrice O."/>
            <person name="Chaidir N."/>
            <person name="Claudel C."/>
            <person name="Donnadieu C."/>
            <person name="Faraut T."/>
            <person name="Fievet G."/>
            <person name="Helmstetter N."/>
            <person name="King M."/>
            <person name="Knapp S.J."/>
            <person name="Lai Z."/>
            <person name="Le Paslier M.C."/>
            <person name="Lippi Y."/>
            <person name="Lorenzon L."/>
            <person name="Mandel J.R."/>
            <person name="Marage G."/>
            <person name="Marchand G."/>
            <person name="Marquand E."/>
            <person name="Bret-Mestries E."/>
            <person name="Morien E."/>
            <person name="Nambeesan S."/>
            <person name="Nguyen T."/>
            <person name="Pegot-Espagnet P."/>
            <person name="Pouilly N."/>
            <person name="Raftis F."/>
            <person name="Sallet E."/>
            <person name="Schiex T."/>
            <person name="Thomas J."/>
            <person name="Vandecasteele C."/>
            <person name="Vares D."/>
            <person name="Vear F."/>
            <person name="Vautrin S."/>
            <person name="Crespi M."/>
            <person name="Mangin B."/>
            <person name="Burke J.M."/>
            <person name="Salse J."/>
            <person name="Munos S."/>
            <person name="Vincourt P."/>
            <person name="Rieseberg L.H."/>
            <person name="Langlade N.B."/>
        </authorList>
    </citation>
    <scope>NUCLEOTIDE SEQUENCE</scope>
    <source>
        <tissue evidence="2">Leaves</tissue>
    </source>
</reference>
<gene>
    <name evidence="2" type="ORF">HanXRQr2_Chr07g0289531</name>
</gene>
<comment type="caution">
    <text evidence="2">The sequence shown here is derived from an EMBL/GenBank/DDBJ whole genome shotgun (WGS) entry which is preliminary data.</text>
</comment>
<dbReference type="Gramene" id="mRNA:HanXRQr2_Chr07g0289531">
    <property type="protein sequence ID" value="mRNA:HanXRQr2_Chr07g0289531"/>
    <property type="gene ID" value="HanXRQr2_Chr07g0289531"/>
</dbReference>
<sequence length="103" mass="10817">MGMSDDTSDLAFGDAATTPGEDAVARGSEHRFEGSGYVSVPNVKGFTKVSASKVSVRRSNRRLKSADQPSGSEAIDISDDIEVSAEQTSEGGVEMGKEKEFIG</sequence>
<evidence type="ECO:0000256" key="1">
    <source>
        <dbReference type="SAM" id="MobiDB-lite"/>
    </source>
</evidence>
<feature type="compositionally biased region" description="Basic and acidic residues" evidence="1">
    <location>
        <begin position="23"/>
        <end position="33"/>
    </location>
</feature>
<evidence type="ECO:0000313" key="2">
    <source>
        <dbReference type="EMBL" id="KAF5798158.1"/>
    </source>
</evidence>
<proteinExistence type="predicted"/>
<dbReference type="EMBL" id="MNCJ02000322">
    <property type="protein sequence ID" value="KAF5798158.1"/>
    <property type="molecule type" value="Genomic_DNA"/>
</dbReference>
<dbReference type="Proteomes" id="UP000215914">
    <property type="component" value="Unassembled WGS sequence"/>
</dbReference>
<accession>A0A9K3NFY9</accession>
<organism evidence="2 3">
    <name type="scientific">Helianthus annuus</name>
    <name type="common">Common sunflower</name>
    <dbReference type="NCBI Taxonomy" id="4232"/>
    <lineage>
        <taxon>Eukaryota</taxon>
        <taxon>Viridiplantae</taxon>
        <taxon>Streptophyta</taxon>
        <taxon>Embryophyta</taxon>
        <taxon>Tracheophyta</taxon>
        <taxon>Spermatophyta</taxon>
        <taxon>Magnoliopsida</taxon>
        <taxon>eudicotyledons</taxon>
        <taxon>Gunneridae</taxon>
        <taxon>Pentapetalae</taxon>
        <taxon>asterids</taxon>
        <taxon>campanulids</taxon>
        <taxon>Asterales</taxon>
        <taxon>Asteraceae</taxon>
        <taxon>Asteroideae</taxon>
        <taxon>Heliantheae alliance</taxon>
        <taxon>Heliantheae</taxon>
        <taxon>Helianthus</taxon>
    </lineage>
</organism>
<keyword evidence="3" id="KW-1185">Reference proteome</keyword>
<reference evidence="2" key="2">
    <citation type="submission" date="2020-06" db="EMBL/GenBank/DDBJ databases">
        <title>Helianthus annuus Genome sequencing and assembly Release 2.</title>
        <authorList>
            <person name="Gouzy J."/>
            <person name="Langlade N."/>
            <person name="Munos S."/>
        </authorList>
    </citation>
    <scope>NUCLEOTIDE SEQUENCE</scope>
    <source>
        <tissue evidence="2">Leaves</tissue>
    </source>
</reference>
<feature type="region of interest" description="Disordered" evidence="1">
    <location>
        <begin position="1"/>
        <end position="37"/>
    </location>
</feature>
<evidence type="ECO:0000313" key="3">
    <source>
        <dbReference type="Proteomes" id="UP000215914"/>
    </source>
</evidence>
<dbReference type="AlphaFoldDB" id="A0A9K3NFY9"/>
<feature type="region of interest" description="Disordered" evidence="1">
    <location>
        <begin position="57"/>
        <end position="103"/>
    </location>
</feature>
<name>A0A9K3NFY9_HELAN</name>
<protein>
    <submittedName>
        <fullName evidence="2">Uncharacterized protein</fullName>
    </submittedName>
</protein>